<evidence type="ECO:0000256" key="3">
    <source>
        <dbReference type="ARBA" id="ARBA00007658"/>
    </source>
</evidence>
<keyword evidence="5" id="KW-1015">Disulfide bond</keyword>
<evidence type="ECO:0000313" key="9">
    <source>
        <dbReference type="Proteomes" id="UP000194236"/>
    </source>
</evidence>
<dbReference type="InterPro" id="IPR036026">
    <property type="entry name" value="Seven-hairpin_glycosidases"/>
</dbReference>
<keyword evidence="9" id="KW-1185">Reference proteome</keyword>
<protein>
    <recommendedName>
        <fullName evidence="7">alpha-1,2-Mannosidase</fullName>
        <ecNumber evidence="7">3.2.1.-</ecNumber>
    </recommendedName>
</protein>
<reference evidence="8 9" key="1">
    <citation type="submission" date="2017-03" db="EMBL/GenBank/DDBJ databases">
        <title>Genome Survey of Euroglyphus maynei.</title>
        <authorList>
            <person name="Arlian L.G."/>
            <person name="Morgan M.S."/>
            <person name="Rider S.D."/>
        </authorList>
    </citation>
    <scope>NUCLEOTIDE SEQUENCE [LARGE SCALE GENOMIC DNA]</scope>
    <source>
        <strain evidence="8">Arlian Lab</strain>
        <tissue evidence="8">Whole body</tissue>
    </source>
</reference>
<organism evidence="8 9">
    <name type="scientific">Euroglyphus maynei</name>
    <name type="common">Mayne's house dust mite</name>
    <dbReference type="NCBI Taxonomy" id="6958"/>
    <lineage>
        <taxon>Eukaryota</taxon>
        <taxon>Metazoa</taxon>
        <taxon>Ecdysozoa</taxon>
        <taxon>Arthropoda</taxon>
        <taxon>Chelicerata</taxon>
        <taxon>Arachnida</taxon>
        <taxon>Acari</taxon>
        <taxon>Acariformes</taxon>
        <taxon>Sarcoptiformes</taxon>
        <taxon>Astigmata</taxon>
        <taxon>Psoroptidia</taxon>
        <taxon>Analgoidea</taxon>
        <taxon>Pyroglyphidae</taxon>
        <taxon>Pyroglyphinae</taxon>
        <taxon>Euroglyphus</taxon>
    </lineage>
</organism>
<dbReference type="PRINTS" id="PR00747">
    <property type="entry name" value="GLYHDRLASE47"/>
</dbReference>
<dbReference type="OrthoDB" id="8118055at2759"/>
<comment type="similarity">
    <text evidence="3 7">Belongs to the glycosyl hydrolase 47 family.</text>
</comment>
<feature type="binding site" evidence="6">
    <location>
        <position position="99"/>
    </location>
    <ligand>
        <name>Ca(2+)</name>
        <dbReference type="ChEBI" id="CHEBI:29108"/>
    </ligand>
</feature>
<evidence type="ECO:0000256" key="2">
    <source>
        <dbReference type="ARBA" id="ARBA00004922"/>
    </source>
</evidence>
<dbReference type="EMBL" id="MUJZ01022573">
    <property type="protein sequence ID" value="OTF79545.1"/>
    <property type="molecule type" value="Genomic_DNA"/>
</dbReference>
<comment type="cofactor">
    <cofactor evidence="1 6">
        <name>Ca(2+)</name>
        <dbReference type="ChEBI" id="CHEBI:29108"/>
    </cofactor>
</comment>
<dbReference type="SUPFAM" id="SSF48225">
    <property type="entry name" value="Seven-hairpin glycosidases"/>
    <property type="match status" value="1"/>
</dbReference>
<dbReference type="Gene3D" id="1.50.10.10">
    <property type="match status" value="1"/>
</dbReference>
<keyword evidence="6" id="KW-0479">Metal-binding</keyword>
<evidence type="ECO:0000256" key="7">
    <source>
        <dbReference type="RuleBase" id="RU361193"/>
    </source>
</evidence>
<dbReference type="GO" id="GO:0005509">
    <property type="term" value="F:calcium ion binding"/>
    <property type="evidence" value="ECO:0007669"/>
    <property type="project" value="InterPro"/>
</dbReference>
<dbReference type="Pfam" id="PF01532">
    <property type="entry name" value="Glyco_hydro_47"/>
    <property type="match status" value="1"/>
</dbReference>
<accession>A0A1Y3BK49</accession>
<dbReference type="GO" id="GO:0004571">
    <property type="term" value="F:mannosyl-oligosaccharide 1,2-alpha-mannosidase activity"/>
    <property type="evidence" value="ECO:0007669"/>
    <property type="project" value="InterPro"/>
</dbReference>
<evidence type="ECO:0000313" key="8">
    <source>
        <dbReference type="EMBL" id="OTF79545.1"/>
    </source>
</evidence>
<dbReference type="PANTHER" id="PTHR11742">
    <property type="entry name" value="MANNOSYL-OLIGOSACCHARIDE ALPHA-1,2-MANNOSIDASE-RELATED"/>
    <property type="match status" value="1"/>
</dbReference>
<proteinExistence type="inferred from homology"/>
<comment type="caution">
    <text evidence="8">The sequence shown here is derived from an EMBL/GenBank/DDBJ whole genome shotgun (WGS) entry which is preliminary data.</text>
</comment>
<comment type="pathway">
    <text evidence="2">Protein modification; protein glycosylation.</text>
</comment>
<gene>
    <name evidence="8" type="ORF">BLA29_013681</name>
</gene>
<dbReference type="GO" id="GO:0005783">
    <property type="term" value="C:endoplasmic reticulum"/>
    <property type="evidence" value="ECO:0007669"/>
    <property type="project" value="TreeGrafter"/>
</dbReference>
<evidence type="ECO:0000256" key="1">
    <source>
        <dbReference type="ARBA" id="ARBA00001913"/>
    </source>
</evidence>
<dbReference type="GO" id="GO:0005975">
    <property type="term" value="P:carbohydrate metabolic process"/>
    <property type="evidence" value="ECO:0007669"/>
    <property type="project" value="InterPro"/>
</dbReference>
<evidence type="ECO:0000256" key="5">
    <source>
        <dbReference type="ARBA" id="ARBA00023157"/>
    </source>
</evidence>
<evidence type="ECO:0000256" key="4">
    <source>
        <dbReference type="ARBA" id="ARBA00022801"/>
    </source>
</evidence>
<dbReference type="GO" id="GO:0000139">
    <property type="term" value="C:Golgi membrane"/>
    <property type="evidence" value="ECO:0007669"/>
    <property type="project" value="TreeGrafter"/>
</dbReference>
<dbReference type="AlphaFoldDB" id="A0A1Y3BK49"/>
<feature type="non-terminal residue" evidence="8">
    <location>
        <position position="1"/>
    </location>
</feature>
<keyword evidence="4 7" id="KW-0378">Hydrolase</keyword>
<dbReference type="InterPro" id="IPR012341">
    <property type="entry name" value="6hp_glycosidase-like_sf"/>
</dbReference>
<dbReference type="InterPro" id="IPR050749">
    <property type="entry name" value="Glycosyl_Hydrolase_47"/>
</dbReference>
<dbReference type="InterPro" id="IPR001382">
    <property type="entry name" value="Glyco_hydro_47"/>
</dbReference>
<sequence length="115" mass="13789">KNERYYILRPEVIEGWFYLWRLTKDKKYRQWAWDAVVAIDKYCSTPENTGYSGISDVDDIKPKQDDVQQSFFLAETLKYLYLIFSDDQLISFDQWVFNSEGHPLPIKNRNPAYPH</sequence>
<dbReference type="PANTHER" id="PTHR11742:SF6">
    <property type="entry name" value="MANNOSYL-OLIGOSACCHARIDE ALPHA-1,2-MANNOSIDASE IA-RELATED"/>
    <property type="match status" value="1"/>
</dbReference>
<name>A0A1Y3BK49_EURMA</name>
<dbReference type="EC" id="3.2.1.-" evidence="7"/>
<evidence type="ECO:0000256" key="6">
    <source>
        <dbReference type="PIRSR" id="PIRSR601382-2"/>
    </source>
</evidence>
<keyword evidence="7" id="KW-0326">Glycosidase</keyword>
<keyword evidence="6" id="KW-0106">Calcium</keyword>
<dbReference type="Proteomes" id="UP000194236">
    <property type="component" value="Unassembled WGS sequence"/>
</dbReference>